<keyword evidence="6" id="KW-0175">Coiled coil</keyword>
<proteinExistence type="predicted"/>
<evidence type="ECO:0000259" key="7">
    <source>
        <dbReference type="PROSITE" id="PS50217"/>
    </source>
</evidence>
<name>A0A821PPI1_9BILA</name>
<dbReference type="GO" id="GO:0000978">
    <property type="term" value="F:RNA polymerase II cis-regulatory region sequence-specific DNA binding"/>
    <property type="evidence" value="ECO:0007669"/>
    <property type="project" value="InterPro"/>
</dbReference>
<dbReference type="Gene3D" id="1.10.880.10">
    <property type="entry name" value="Transcription factor, Skn-1-like, DNA-binding domain"/>
    <property type="match status" value="1"/>
</dbReference>
<dbReference type="InterPro" id="IPR008917">
    <property type="entry name" value="TF_DNA-bd_sf"/>
</dbReference>
<evidence type="ECO:0000256" key="2">
    <source>
        <dbReference type="ARBA" id="ARBA00023125"/>
    </source>
</evidence>
<comment type="caution">
    <text evidence="8">The sequence shown here is derived from an EMBL/GenBank/DDBJ whole genome shotgun (WGS) entry which is preliminary data.</text>
</comment>
<keyword evidence="3" id="KW-0010">Activator</keyword>
<accession>A0A821PPI1</accession>
<dbReference type="InterPro" id="IPR004826">
    <property type="entry name" value="bZIP_Maf"/>
</dbReference>
<dbReference type="PROSITE" id="PS00036">
    <property type="entry name" value="BZIP_BASIC"/>
    <property type="match status" value="1"/>
</dbReference>
<dbReference type="InterPro" id="IPR004827">
    <property type="entry name" value="bZIP"/>
</dbReference>
<evidence type="ECO:0000313" key="8">
    <source>
        <dbReference type="EMBL" id="CAF4808452.1"/>
    </source>
</evidence>
<dbReference type="Proteomes" id="UP000663848">
    <property type="component" value="Unassembled WGS sequence"/>
</dbReference>
<dbReference type="Pfam" id="PF03131">
    <property type="entry name" value="bZIP_Maf"/>
    <property type="match status" value="1"/>
</dbReference>
<dbReference type="InterPro" id="IPR047167">
    <property type="entry name" value="NFE2-like"/>
</dbReference>
<evidence type="ECO:0000256" key="5">
    <source>
        <dbReference type="ARBA" id="ARBA00023242"/>
    </source>
</evidence>
<evidence type="ECO:0000256" key="6">
    <source>
        <dbReference type="SAM" id="Coils"/>
    </source>
</evidence>
<reference evidence="8" key="1">
    <citation type="submission" date="2021-02" db="EMBL/GenBank/DDBJ databases">
        <authorList>
            <person name="Nowell W R."/>
        </authorList>
    </citation>
    <scope>NUCLEOTIDE SEQUENCE</scope>
</reference>
<protein>
    <recommendedName>
        <fullName evidence="7">BZIP domain-containing protein</fullName>
    </recommendedName>
</protein>
<keyword evidence="1" id="KW-0805">Transcription regulation</keyword>
<dbReference type="SUPFAM" id="SSF47454">
    <property type="entry name" value="A DNA-binding domain in eukaryotic transcription factors"/>
    <property type="match status" value="1"/>
</dbReference>
<feature type="domain" description="BZIP" evidence="7">
    <location>
        <begin position="315"/>
        <end position="376"/>
    </location>
</feature>
<organism evidence="8 9">
    <name type="scientific">Rotaria socialis</name>
    <dbReference type="NCBI Taxonomy" id="392032"/>
    <lineage>
        <taxon>Eukaryota</taxon>
        <taxon>Metazoa</taxon>
        <taxon>Spiralia</taxon>
        <taxon>Gnathifera</taxon>
        <taxon>Rotifera</taxon>
        <taxon>Eurotatoria</taxon>
        <taxon>Bdelloidea</taxon>
        <taxon>Philodinida</taxon>
        <taxon>Philodinidae</taxon>
        <taxon>Rotaria</taxon>
    </lineage>
</organism>
<dbReference type="EMBL" id="CAJOBR010005156">
    <property type="protein sequence ID" value="CAF4808452.1"/>
    <property type="molecule type" value="Genomic_DNA"/>
</dbReference>
<dbReference type="PROSITE" id="PS50217">
    <property type="entry name" value="BZIP"/>
    <property type="match status" value="1"/>
</dbReference>
<feature type="non-terminal residue" evidence="8">
    <location>
        <position position="1"/>
    </location>
</feature>
<evidence type="ECO:0000313" key="9">
    <source>
        <dbReference type="Proteomes" id="UP000663848"/>
    </source>
</evidence>
<evidence type="ECO:0000256" key="4">
    <source>
        <dbReference type="ARBA" id="ARBA00023163"/>
    </source>
</evidence>
<keyword evidence="4" id="KW-0804">Transcription</keyword>
<feature type="coiled-coil region" evidence="6">
    <location>
        <begin position="338"/>
        <end position="372"/>
    </location>
</feature>
<dbReference type="InterPro" id="IPR046347">
    <property type="entry name" value="bZIP_sf"/>
</dbReference>
<evidence type="ECO:0000256" key="1">
    <source>
        <dbReference type="ARBA" id="ARBA00023015"/>
    </source>
</evidence>
<gene>
    <name evidence="8" type="ORF">QYT958_LOCUS24310</name>
</gene>
<dbReference type="PANTHER" id="PTHR24411">
    <property type="entry name" value="NUCLEAR FACTOR ERYTHROID 2-RELATED FACTOR"/>
    <property type="match status" value="1"/>
</dbReference>
<dbReference type="SUPFAM" id="SSF57959">
    <property type="entry name" value="Leucine zipper domain"/>
    <property type="match status" value="1"/>
</dbReference>
<dbReference type="SMART" id="SM00338">
    <property type="entry name" value="BRLZ"/>
    <property type="match status" value="1"/>
</dbReference>
<dbReference type="AlphaFoldDB" id="A0A821PPI1"/>
<evidence type="ECO:0000256" key="3">
    <source>
        <dbReference type="ARBA" id="ARBA00023159"/>
    </source>
</evidence>
<dbReference type="PANTHER" id="PTHR24411:SF55">
    <property type="entry name" value="SEGMENTATION PROTEIN CAP'N'COLLAR"/>
    <property type="match status" value="1"/>
</dbReference>
<keyword evidence="5" id="KW-0539">Nucleus</keyword>
<dbReference type="GO" id="GO:0000981">
    <property type="term" value="F:DNA-binding transcription factor activity, RNA polymerase II-specific"/>
    <property type="evidence" value="ECO:0007669"/>
    <property type="project" value="TreeGrafter"/>
</dbReference>
<sequence>CLIYNYLSGTMDPIYGQDALLSYDIDFAELGIRPLPLPDDNKELDDSSIGCFGTEKTVDFNVYSAEIQIAIGGKKITTNEDDSSMLDDEDSSEFDIDPETGEKIFRESAASTSNSYSSTSQDKWIEEFLSKFEASTHPFSPNKATTADDSALLFENITGSFLENFDEETDPTWLSSVFDLEENSEQNMFANPIIPNQSIDNNENTVNEITISSNESTSMNPFSIFNDDEYSNYSEITFDDTKSERAEADGDSLRRITLRRASIRSNNQRQLDEEALNQHNIPLTVNDITHSNTDEYNRHIARLSYLNTEQMNIIKDIRRRGKNKIAAQNCRKRKATSVESLGEEVEALKRVKHELEERKKAILQQITETRNQYEYLHQQVLPDRQLPPAITVK</sequence>
<dbReference type="GO" id="GO:0005634">
    <property type="term" value="C:nucleus"/>
    <property type="evidence" value="ECO:0007669"/>
    <property type="project" value="TreeGrafter"/>
</dbReference>
<keyword evidence="2" id="KW-0238">DNA-binding</keyword>